<dbReference type="InParanoid" id="Q7YWZ5"/>
<dbReference type="GeneID" id="3565481"/>
<reference evidence="2 3" key="1">
    <citation type="journal article" date="1998" name="Science">
        <title>Genome sequence of the nematode C. elegans: a platform for investigating biology.</title>
        <authorList>
            <consortium name="The C. elegans sequencing consortium"/>
            <person name="Sulson J.E."/>
            <person name="Waterston R."/>
        </authorList>
    </citation>
    <scope>NUCLEOTIDE SEQUENCE [LARGE SCALE GENOMIC DNA]</scope>
    <source>
        <strain evidence="2 3">Bristol N2</strain>
    </source>
</reference>
<keyword evidence="3" id="KW-1185">Reference proteome</keyword>
<dbReference type="WormBase" id="M03B6.5">
    <property type="protein sequence ID" value="CE34941"/>
    <property type="gene ID" value="WBGene00010837"/>
</dbReference>
<evidence type="ECO:0000313" key="3">
    <source>
        <dbReference type="Proteomes" id="UP000001940"/>
    </source>
</evidence>
<evidence type="ECO:0000313" key="4">
    <source>
        <dbReference type="WormBase" id="M03B6.5"/>
    </source>
</evidence>
<keyword evidence="1 2" id="KW-0812">Transmembrane</keyword>
<dbReference type="UCSC" id="M03B6.5">
    <property type="organism name" value="c. elegans"/>
</dbReference>
<dbReference type="OMA" id="GDISIVW"/>
<organism evidence="2 3">
    <name type="scientific">Caenorhabditis elegans</name>
    <dbReference type="NCBI Taxonomy" id="6239"/>
    <lineage>
        <taxon>Eukaryota</taxon>
        <taxon>Metazoa</taxon>
        <taxon>Ecdysozoa</taxon>
        <taxon>Nematoda</taxon>
        <taxon>Chromadorea</taxon>
        <taxon>Rhabditida</taxon>
        <taxon>Rhabditina</taxon>
        <taxon>Rhabditomorpha</taxon>
        <taxon>Rhabditoidea</taxon>
        <taxon>Rhabditidae</taxon>
        <taxon>Peloderinae</taxon>
        <taxon>Caenorhabditis</taxon>
    </lineage>
</organism>
<proteinExistence type="predicted"/>
<dbReference type="HOGENOM" id="CLU_2225581_0_0_1"/>
<gene>
    <name evidence="2" type="ORF">CELE_M03B6.5</name>
    <name evidence="2 4" type="ORF">M03B6.5</name>
</gene>
<keyword evidence="1" id="KW-1133">Transmembrane helix</keyword>
<dbReference type="PaxDb" id="6239-M03B6.5"/>
<accession>Q7YWZ5</accession>
<dbReference type="CTD" id="3565481"/>
<dbReference type="KEGG" id="cel:CELE_M03B6.5"/>
<dbReference type="Bgee" id="WBGene00010837">
    <property type="expression patterns" value="Expressed in larva and 3 other cell types or tissues"/>
</dbReference>
<evidence type="ECO:0000256" key="1">
    <source>
        <dbReference type="SAM" id="Phobius"/>
    </source>
</evidence>
<feature type="transmembrane region" description="Helical" evidence="1">
    <location>
        <begin position="81"/>
        <end position="103"/>
    </location>
</feature>
<dbReference type="AlphaFoldDB" id="Q7YWZ5"/>
<dbReference type="eggNOG" id="ENOG502T3IY">
    <property type="taxonomic scope" value="Eukaryota"/>
</dbReference>
<name>Q7YWZ5_CAEEL</name>
<dbReference type="EMBL" id="BX284606">
    <property type="protein sequence ID" value="CAE17854.1"/>
    <property type="molecule type" value="Genomic_DNA"/>
</dbReference>
<keyword evidence="1" id="KW-0472">Membrane</keyword>
<dbReference type="AGR" id="WB:WBGene00010837"/>
<sequence length="106" mass="12432">MELSDSYPSTSTSQVRFSIPIEVPGIKVESQDDEESGIQFEEIQINREKVCCTLYQWSGKHQRCCKNHPQNRRNIGDISIVWFYFVLLMLFLCLFFVIFLGVVKNY</sequence>
<dbReference type="SMR" id="Q7YWZ5"/>
<dbReference type="RefSeq" id="NP_001024802.1">
    <property type="nucleotide sequence ID" value="NM_001029631.1"/>
</dbReference>
<dbReference type="FunCoup" id="Q7YWZ5">
    <property type="interactions" value="173"/>
</dbReference>
<evidence type="ECO:0000313" key="2">
    <source>
        <dbReference type="EMBL" id="CAE17854.1"/>
    </source>
</evidence>
<dbReference type="Proteomes" id="UP000001940">
    <property type="component" value="Chromosome X"/>
</dbReference>
<protein>
    <submittedName>
        <fullName evidence="2">Transmembrane protein</fullName>
    </submittedName>
</protein>